<dbReference type="SUPFAM" id="SSF56176">
    <property type="entry name" value="FAD-binding/transporter-associated domain-like"/>
    <property type="match status" value="1"/>
</dbReference>
<dbReference type="Gene3D" id="3.30.465.10">
    <property type="match status" value="1"/>
</dbReference>
<keyword evidence="15" id="KW-1185">Reference proteome</keyword>
<dbReference type="InterPro" id="IPR046342">
    <property type="entry name" value="CBS_dom_sf"/>
</dbReference>
<keyword evidence="8 10" id="KW-0472">Membrane</keyword>
<comment type="subcellular location">
    <subcellularLocation>
        <location evidence="1">Cell membrane</location>
        <topology evidence="1">Multi-pass membrane protein</topology>
    </subcellularLocation>
</comment>
<comment type="caution">
    <text evidence="14">The sequence shown here is derived from an EMBL/GenBank/DDBJ whole genome shotgun (WGS) entry which is preliminary data.</text>
</comment>
<evidence type="ECO:0000259" key="13">
    <source>
        <dbReference type="PROSITE" id="PS51846"/>
    </source>
</evidence>
<evidence type="ECO:0000256" key="2">
    <source>
        <dbReference type="ARBA" id="ARBA00006337"/>
    </source>
</evidence>
<keyword evidence="5" id="KW-0677">Repeat</keyword>
<dbReference type="InterPro" id="IPR036318">
    <property type="entry name" value="FAD-bd_PCMH-like_sf"/>
</dbReference>
<dbReference type="Proteomes" id="UP000276128">
    <property type="component" value="Unassembled WGS sequence"/>
</dbReference>
<dbReference type="RefSeq" id="WP_126141642.1">
    <property type="nucleotide sequence ID" value="NZ_RXHU01000034.1"/>
</dbReference>
<dbReference type="InterPro" id="IPR000644">
    <property type="entry name" value="CBS_dom"/>
</dbReference>
<dbReference type="InterPro" id="IPR051676">
    <property type="entry name" value="UPF0053_domain"/>
</dbReference>
<protein>
    <submittedName>
        <fullName evidence="14">HlyC/CorC family transporter</fullName>
    </submittedName>
</protein>
<feature type="transmembrane region" description="Helical" evidence="11">
    <location>
        <begin position="12"/>
        <end position="36"/>
    </location>
</feature>
<evidence type="ECO:0000256" key="4">
    <source>
        <dbReference type="ARBA" id="ARBA00022692"/>
    </source>
</evidence>
<accession>A0A430JE22</accession>
<name>A0A430JE22_9BACL</name>
<evidence type="ECO:0000256" key="1">
    <source>
        <dbReference type="ARBA" id="ARBA00004651"/>
    </source>
</evidence>
<evidence type="ECO:0000256" key="10">
    <source>
        <dbReference type="PROSITE-ProRule" id="PRU01193"/>
    </source>
</evidence>
<dbReference type="GO" id="GO:0005886">
    <property type="term" value="C:plasma membrane"/>
    <property type="evidence" value="ECO:0007669"/>
    <property type="project" value="UniProtKB-SubCell"/>
</dbReference>
<evidence type="ECO:0000256" key="11">
    <source>
        <dbReference type="SAM" id="Phobius"/>
    </source>
</evidence>
<feature type="domain" description="CNNM transmembrane" evidence="13">
    <location>
        <begin position="7"/>
        <end position="212"/>
    </location>
</feature>
<dbReference type="SUPFAM" id="SSF54631">
    <property type="entry name" value="CBS-domain pair"/>
    <property type="match status" value="1"/>
</dbReference>
<dbReference type="InterPro" id="IPR044751">
    <property type="entry name" value="Ion_transp-like_CBS"/>
</dbReference>
<evidence type="ECO:0000256" key="3">
    <source>
        <dbReference type="ARBA" id="ARBA00022475"/>
    </source>
</evidence>
<keyword evidence="7 9" id="KW-0129">CBS domain</keyword>
<dbReference type="FunFam" id="3.10.580.10:FF:000002">
    <property type="entry name" value="Magnesium/cobalt efflux protein CorC"/>
    <property type="match status" value="1"/>
</dbReference>
<sequence>MLHTSFDIGSIVLNLVLVIVLVLLNGFFVAAEFALVKVRQSRLQQLVNEGSGKAKYASKVTSQLDTYLSATQLGITLASLGLGWIGEPAVSELIMEPLFHVLGLETSVYTSAISFIVSFGFITFLHIVLGELAPKSFAIQKAEITSLWLSAPLLYFYKLFRPIIWLLNGTANKFLSWIGVEPASEHEAAHTEEELRILMDESVKSGHINEDEMTLFDNIFEFSDLVAREVMLPRTDMDCLYLEVGFIENLRHVHETKHTRYPVANQDKDNIVGFVHIADLLTADPDVEQDIRNFIRPILNVPESMEVSRVLKLMQKMHSQLAIVIDEYGGTAGLLTLEDIMEEIVGELHDEFDTDRPGVEVKDKYTSVDGRVMLEDLNDLLDLNIVDEDVDSIGGWLFKKVEGEPVKGQKITYGDHVFEISEVDRLRILRIHITKNNTVLPGNE</sequence>
<dbReference type="GO" id="GO:0050660">
    <property type="term" value="F:flavin adenine dinucleotide binding"/>
    <property type="evidence" value="ECO:0007669"/>
    <property type="project" value="InterPro"/>
</dbReference>
<evidence type="ECO:0000256" key="5">
    <source>
        <dbReference type="ARBA" id="ARBA00022737"/>
    </source>
</evidence>
<evidence type="ECO:0000313" key="14">
    <source>
        <dbReference type="EMBL" id="RTE09278.1"/>
    </source>
</evidence>
<feature type="domain" description="CBS" evidence="12">
    <location>
        <begin position="294"/>
        <end position="351"/>
    </location>
</feature>
<evidence type="ECO:0000256" key="6">
    <source>
        <dbReference type="ARBA" id="ARBA00022989"/>
    </source>
</evidence>
<dbReference type="PANTHER" id="PTHR43099:SF2">
    <property type="entry name" value="UPF0053 PROTEIN YRKA"/>
    <property type="match status" value="1"/>
</dbReference>
<dbReference type="OrthoDB" id="9798188at2"/>
<dbReference type="Pfam" id="PF01595">
    <property type="entry name" value="CNNM"/>
    <property type="match status" value="1"/>
</dbReference>
<keyword evidence="4 10" id="KW-0812">Transmembrane</keyword>
<dbReference type="InterPro" id="IPR002550">
    <property type="entry name" value="CNNM"/>
</dbReference>
<feature type="transmembrane region" description="Helical" evidence="11">
    <location>
        <begin position="106"/>
        <end position="129"/>
    </location>
</feature>
<proteinExistence type="inferred from homology"/>
<evidence type="ECO:0000259" key="12">
    <source>
        <dbReference type="PROSITE" id="PS51371"/>
    </source>
</evidence>
<dbReference type="AlphaFoldDB" id="A0A430JE22"/>
<keyword evidence="3" id="KW-1003">Cell membrane</keyword>
<keyword evidence="6 10" id="KW-1133">Transmembrane helix</keyword>
<dbReference type="Gene3D" id="3.10.580.10">
    <property type="entry name" value="CBS-domain"/>
    <property type="match status" value="1"/>
</dbReference>
<dbReference type="PROSITE" id="PS51371">
    <property type="entry name" value="CBS"/>
    <property type="match status" value="1"/>
</dbReference>
<reference evidence="14 15" key="1">
    <citation type="submission" date="2018-12" db="EMBL/GenBank/DDBJ databases">
        <title>Bacillus ochoae sp. nov., Paenibacillus whitsoniae sp. nov., Paenibacillus spiritus sp. nov. Isolated from the Mars Exploration Rover during spacecraft assembly.</title>
        <authorList>
            <person name="Seuylemezian A."/>
            <person name="Vaishampayan P."/>
        </authorList>
    </citation>
    <scope>NUCLEOTIDE SEQUENCE [LARGE SCALE GENOMIC DNA]</scope>
    <source>
        <strain evidence="14 15">MER 54</strain>
    </source>
</reference>
<dbReference type="SMART" id="SM01091">
    <property type="entry name" value="CorC_HlyC"/>
    <property type="match status" value="1"/>
</dbReference>
<dbReference type="PROSITE" id="PS51846">
    <property type="entry name" value="CNNM"/>
    <property type="match status" value="1"/>
</dbReference>
<dbReference type="EMBL" id="RXHU01000034">
    <property type="protein sequence ID" value="RTE09278.1"/>
    <property type="molecule type" value="Genomic_DNA"/>
</dbReference>
<evidence type="ECO:0000256" key="9">
    <source>
        <dbReference type="PROSITE-ProRule" id="PRU00703"/>
    </source>
</evidence>
<dbReference type="InterPro" id="IPR005170">
    <property type="entry name" value="Transptr-assoc_dom"/>
</dbReference>
<organism evidence="14 15">
    <name type="scientific">Paenibacillus whitsoniae</name>
    <dbReference type="NCBI Taxonomy" id="2496558"/>
    <lineage>
        <taxon>Bacteria</taxon>
        <taxon>Bacillati</taxon>
        <taxon>Bacillota</taxon>
        <taxon>Bacilli</taxon>
        <taxon>Bacillales</taxon>
        <taxon>Paenibacillaceae</taxon>
        <taxon>Paenibacillus</taxon>
    </lineage>
</organism>
<dbReference type="Pfam" id="PF03471">
    <property type="entry name" value="CorC_HlyC"/>
    <property type="match status" value="1"/>
</dbReference>
<evidence type="ECO:0000256" key="8">
    <source>
        <dbReference type="ARBA" id="ARBA00023136"/>
    </source>
</evidence>
<dbReference type="CDD" id="cd04590">
    <property type="entry name" value="CBS_pair_CorC_HlyC_assoc"/>
    <property type="match status" value="1"/>
</dbReference>
<evidence type="ECO:0000256" key="7">
    <source>
        <dbReference type="ARBA" id="ARBA00023122"/>
    </source>
</evidence>
<gene>
    <name evidence="14" type="ORF">EJQ19_12925</name>
</gene>
<comment type="similarity">
    <text evidence="2">Belongs to the UPF0053 family.</text>
</comment>
<dbReference type="InterPro" id="IPR016169">
    <property type="entry name" value="FAD-bd_PCMH_sub2"/>
</dbReference>
<evidence type="ECO:0000313" key="15">
    <source>
        <dbReference type="Proteomes" id="UP000276128"/>
    </source>
</evidence>
<dbReference type="Pfam" id="PF00571">
    <property type="entry name" value="CBS"/>
    <property type="match status" value="1"/>
</dbReference>
<dbReference type="PANTHER" id="PTHR43099">
    <property type="entry name" value="UPF0053 PROTEIN YRKA"/>
    <property type="match status" value="1"/>
</dbReference>